<dbReference type="EMBL" id="OCMU01000003">
    <property type="protein sequence ID" value="SOD22447.1"/>
    <property type="molecule type" value="Genomic_DNA"/>
</dbReference>
<dbReference type="Proteomes" id="UP000219335">
    <property type="component" value="Unassembled WGS sequence"/>
</dbReference>
<protein>
    <submittedName>
        <fullName evidence="2">Uncharacterized protein</fullName>
    </submittedName>
</protein>
<accession>A0A286AKL2</accession>
<evidence type="ECO:0000256" key="1">
    <source>
        <dbReference type="SAM" id="MobiDB-lite"/>
    </source>
</evidence>
<dbReference type="RefSeq" id="WP_176492790.1">
    <property type="nucleotide sequence ID" value="NZ_OCMU01000003.1"/>
</dbReference>
<name>A0A286AKL2_9PROT</name>
<gene>
    <name evidence="2" type="ORF">SAMN06297164_3484</name>
</gene>
<dbReference type="AlphaFoldDB" id="A0A286AKL2"/>
<evidence type="ECO:0000313" key="2">
    <source>
        <dbReference type="EMBL" id="SOD22447.1"/>
    </source>
</evidence>
<proteinExistence type="predicted"/>
<feature type="compositionally biased region" description="Polar residues" evidence="1">
    <location>
        <begin position="1"/>
        <end position="19"/>
    </location>
</feature>
<evidence type="ECO:0000313" key="3">
    <source>
        <dbReference type="Proteomes" id="UP000219335"/>
    </source>
</evidence>
<reference evidence="2 3" key="1">
    <citation type="submission" date="2017-09" db="EMBL/GenBank/DDBJ databases">
        <authorList>
            <person name="Ehlers B."/>
            <person name="Leendertz F.H."/>
        </authorList>
    </citation>
    <scope>NUCLEOTIDE SEQUENCE [LARGE SCALE GENOMIC DNA]</scope>
    <source>
        <strain evidence="2 3">Nm42</strain>
    </source>
</reference>
<sequence>MNNQTEENNNLEDNPTIENSVEVVEIDFPPDNENQDKLQKIDDDEYAP</sequence>
<organism evidence="2 3">
    <name type="scientific">Nitrosomonas ureae</name>
    <dbReference type="NCBI Taxonomy" id="44577"/>
    <lineage>
        <taxon>Bacteria</taxon>
        <taxon>Pseudomonadati</taxon>
        <taxon>Pseudomonadota</taxon>
        <taxon>Betaproteobacteria</taxon>
        <taxon>Nitrosomonadales</taxon>
        <taxon>Nitrosomonadaceae</taxon>
        <taxon>Nitrosomonas</taxon>
    </lineage>
</organism>
<feature type="region of interest" description="Disordered" evidence="1">
    <location>
        <begin position="1"/>
        <end position="48"/>
    </location>
</feature>